<feature type="compositionally biased region" description="Polar residues" evidence="2">
    <location>
        <begin position="562"/>
        <end position="580"/>
    </location>
</feature>
<dbReference type="InterPro" id="IPR021858">
    <property type="entry name" value="Fun_TF"/>
</dbReference>
<evidence type="ECO:0000256" key="1">
    <source>
        <dbReference type="ARBA" id="ARBA00023242"/>
    </source>
</evidence>
<feature type="region of interest" description="Disordered" evidence="2">
    <location>
        <begin position="562"/>
        <end position="607"/>
    </location>
</feature>
<dbReference type="Pfam" id="PF00172">
    <property type="entry name" value="Zn_clus"/>
    <property type="match status" value="1"/>
</dbReference>
<dbReference type="GO" id="GO:0000981">
    <property type="term" value="F:DNA-binding transcription factor activity, RNA polymerase II-specific"/>
    <property type="evidence" value="ECO:0007669"/>
    <property type="project" value="InterPro"/>
</dbReference>
<dbReference type="Pfam" id="PF11951">
    <property type="entry name" value="Fungal_trans_2"/>
    <property type="match status" value="1"/>
</dbReference>
<keyword evidence="5" id="KW-1185">Reference proteome</keyword>
<feature type="compositionally biased region" description="Basic and acidic residues" evidence="2">
    <location>
        <begin position="255"/>
        <end position="267"/>
    </location>
</feature>
<evidence type="ECO:0000256" key="2">
    <source>
        <dbReference type="SAM" id="MobiDB-lite"/>
    </source>
</evidence>
<dbReference type="PANTHER" id="PTHR47657:SF12">
    <property type="entry name" value="ZN(II)2CYS6 TRANSCRIPTION FACTOR (EUROFUNG)"/>
    <property type="match status" value="1"/>
</dbReference>
<dbReference type="PANTHER" id="PTHR47657">
    <property type="entry name" value="STEROL REGULATORY ELEMENT-BINDING PROTEIN ECM22"/>
    <property type="match status" value="1"/>
</dbReference>
<feature type="region of interest" description="Disordered" evidence="2">
    <location>
        <begin position="248"/>
        <end position="267"/>
    </location>
</feature>
<accession>A0A2C5WYK8</accession>
<evidence type="ECO:0000313" key="5">
    <source>
        <dbReference type="Proteomes" id="UP000222788"/>
    </source>
</evidence>
<evidence type="ECO:0000259" key="3">
    <source>
        <dbReference type="PROSITE" id="PS50048"/>
    </source>
</evidence>
<dbReference type="PROSITE" id="PS00463">
    <property type="entry name" value="ZN2_CY6_FUNGAL_1"/>
    <property type="match status" value="1"/>
</dbReference>
<dbReference type="SUPFAM" id="SSF57701">
    <property type="entry name" value="Zn2/Cys6 DNA-binding domain"/>
    <property type="match status" value="1"/>
</dbReference>
<sequence length="607" mass="66240">MAGPGGGPPRRSHTKSRKGCDACKRRHIRCDETFPQCLNCTKHKIRCPYNDMPIDRSASPDKAGLVWAGDVVKVADQWLNTMVWPFPMLNLFNYIDPKSLKLDDLRLLCHLCLVCSELASQNNLGLTVWSSQMPDILSFAAVYPFVMNAVLAFSATHMGTVQDSPAIRNMAFAHRGKALKGLSEALQLFNPENSDSVLAASMVLSWQTTEWRDWSKHMNGTLSIIDLMRKGSYVSNFQAFIDEQHVTTLAPPSPRPDHKTTQPEKEDMEVLQRTVQQLQVLEAHLKNTGMDLKDVQNLINFVKNARKASSSGITVQQQHEKLAPLRSWLFWQPLRYLGSSNSSYTGLVIISHLYAVALVMERLFPDIGAGYFGSLTVKPILEMSERLYHAAASGDGSVAALMTLMRGPVGTASEFQQRRGFVYQAAPEVYGTPTTSYYAVSEAPSTPSMLFAGTSASPVFAPEPLPFFETPAHTMPMMSPGLSTNLYLSVPSPGYVASGSPYSAASSPGTTTYDSSYVSDPSFSGDWNPTQWQLLPEFSPIAPETHSARSYSVAGSPAVSFASHNDPSSSMVDLSLTSPRGMSGYLQPPESPAPVAPEAPGSDAPQP</sequence>
<dbReference type="GO" id="GO:0008270">
    <property type="term" value="F:zinc ion binding"/>
    <property type="evidence" value="ECO:0007669"/>
    <property type="project" value="InterPro"/>
</dbReference>
<evidence type="ECO:0000313" key="4">
    <source>
        <dbReference type="EMBL" id="PHH50790.1"/>
    </source>
</evidence>
<organism evidence="4 5">
    <name type="scientific">Ceratocystis fimbriata CBS 114723</name>
    <dbReference type="NCBI Taxonomy" id="1035309"/>
    <lineage>
        <taxon>Eukaryota</taxon>
        <taxon>Fungi</taxon>
        <taxon>Dikarya</taxon>
        <taxon>Ascomycota</taxon>
        <taxon>Pezizomycotina</taxon>
        <taxon>Sordariomycetes</taxon>
        <taxon>Hypocreomycetidae</taxon>
        <taxon>Microascales</taxon>
        <taxon>Ceratocystidaceae</taxon>
        <taxon>Ceratocystis</taxon>
    </lineage>
</organism>
<dbReference type="OrthoDB" id="1924260at2759"/>
<comment type="caution">
    <text evidence="4">The sequence shown here is derived from an EMBL/GenBank/DDBJ whole genome shotgun (WGS) entry which is preliminary data.</text>
</comment>
<dbReference type="CDD" id="cd00067">
    <property type="entry name" value="GAL4"/>
    <property type="match status" value="1"/>
</dbReference>
<dbReference type="EMBL" id="APWK03000113">
    <property type="protein sequence ID" value="PHH50790.1"/>
    <property type="molecule type" value="Genomic_DNA"/>
</dbReference>
<dbReference type="Proteomes" id="UP000222788">
    <property type="component" value="Unassembled WGS sequence"/>
</dbReference>
<dbReference type="PROSITE" id="PS50048">
    <property type="entry name" value="ZN2_CY6_FUNGAL_2"/>
    <property type="match status" value="1"/>
</dbReference>
<dbReference type="SMART" id="SM00066">
    <property type="entry name" value="GAL4"/>
    <property type="match status" value="1"/>
</dbReference>
<dbReference type="STRING" id="1035309.A0A2C5WYK8"/>
<dbReference type="AlphaFoldDB" id="A0A2C5WYK8"/>
<name>A0A2C5WYK8_9PEZI</name>
<dbReference type="InterPro" id="IPR036864">
    <property type="entry name" value="Zn2-C6_fun-type_DNA-bd_sf"/>
</dbReference>
<dbReference type="Gene3D" id="4.10.240.10">
    <property type="entry name" value="Zn(2)-C6 fungal-type DNA-binding domain"/>
    <property type="match status" value="1"/>
</dbReference>
<feature type="domain" description="Zn(2)-C6 fungal-type" evidence="3">
    <location>
        <begin position="19"/>
        <end position="49"/>
    </location>
</feature>
<dbReference type="InterPro" id="IPR052400">
    <property type="entry name" value="Zn2-C6_fungal_TF"/>
</dbReference>
<protein>
    <submittedName>
        <fullName evidence="4">Sterol regulatory element-binding protein ECM22</fullName>
    </submittedName>
</protein>
<dbReference type="InterPro" id="IPR001138">
    <property type="entry name" value="Zn2Cys6_DnaBD"/>
</dbReference>
<reference evidence="4 5" key="1">
    <citation type="journal article" date="2013" name="Fungal Biol.">
        <title>Analysis of microsatellite markers in the genome of the plant pathogen Ceratocystis fimbriata.</title>
        <authorList>
            <person name="Simpson M.C."/>
            <person name="Wilken P.M."/>
            <person name="Coetzee M.P."/>
            <person name="Wingfield M.J."/>
            <person name="Wingfield B.D."/>
        </authorList>
    </citation>
    <scope>NUCLEOTIDE SEQUENCE [LARGE SCALE GENOMIC DNA]</scope>
    <source>
        <strain evidence="4 5">CBS 114723</strain>
    </source>
</reference>
<gene>
    <name evidence="4" type="primary">ECM22</name>
    <name evidence="4" type="ORF">CFIMG_004447RA</name>
</gene>
<keyword evidence="1" id="KW-0539">Nucleus</keyword>
<reference evidence="4 5" key="2">
    <citation type="journal article" date="2013" name="IMA Fungus">
        <title>IMA Genome-F 1: Ceratocystis fimbriata: Draft nuclear genome sequence for the plant pathogen, Ceratocystis fimbriata.</title>
        <authorList>
            <person name="Wilken P.M."/>
            <person name="Steenkamp E.T."/>
            <person name="Wingfield M.J."/>
            <person name="de Beer Z.W."/>
            <person name="Wingfield B.D."/>
        </authorList>
    </citation>
    <scope>NUCLEOTIDE SEQUENCE [LARGE SCALE GENOMIC DNA]</scope>
    <source>
        <strain evidence="4 5">CBS 114723</strain>
    </source>
</reference>
<proteinExistence type="predicted"/>